<reference evidence="13 14" key="1">
    <citation type="journal article" date="2024" name="bioRxiv">
        <title>A reference genome for Trichogramma kaykai: A tiny desert-dwelling parasitoid wasp with competing sex-ratio distorters.</title>
        <authorList>
            <person name="Culotta J."/>
            <person name="Lindsey A.R."/>
        </authorList>
    </citation>
    <scope>NUCLEOTIDE SEQUENCE [LARGE SCALE GENOMIC DNA]</scope>
    <source>
        <strain evidence="13 14">KSX58</strain>
    </source>
</reference>
<keyword evidence="14" id="KW-1185">Reference proteome</keyword>
<keyword evidence="7" id="KW-0695">RNA-directed DNA polymerase</keyword>
<dbReference type="Pfam" id="PF13975">
    <property type="entry name" value="gag-asp_proteas"/>
    <property type="match status" value="1"/>
</dbReference>
<evidence type="ECO:0000256" key="2">
    <source>
        <dbReference type="ARBA" id="ARBA00022679"/>
    </source>
</evidence>
<comment type="caution">
    <text evidence="13">The sequence shown here is derived from an EMBL/GenBank/DDBJ whole genome shotgun (WGS) entry which is preliminary data.</text>
</comment>
<feature type="compositionally biased region" description="Basic and acidic residues" evidence="9">
    <location>
        <begin position="1492"/>
        <end position="1502"/>
    </location>
</feature>
<dbReference type="PANTHER" id="PTHR37984">
    <property type="entry name" value="PROTEIN CBG26694"/>
    <property type="match status" value="1"/>
</dbReference>
<feature type="region of interest" description="Disordered" evidence="9">
    <location>
        <begin position="1142"/>
        <end position="1165"/>
    </location>
</feature>
<evidence type="ECO:0000259" key="11">
    <source>
        <dbReference type="PROSITE" id="PS50878"/>
    </source>
</evidence>
<dbReference type="GO" id="GO:0042575">
    <property type="term" value="C:DNA polymerase complex"/>
    <property type="evidence" value="ECO:0007669"/>
    <property type="project" value="UniProtKB-ARBA"/>
</dbReference>
<dbReference type="SUPFAM" id="SSF57756">
    <property type="entry name" value="Retrovirus zinc finger-like domains"/>
    <property type="match status" value="1"/>
</dbReference>
<feature type="compositionally biased region" description="Basic and acidic residues" evidence="9">
    <location>
        <begin position="1471"/>
        <end position="1480"/>
    </location>
</feature>
<evidence type="ECO:0000256" key="5">
    <source>
        <dbReference type="ARBA" id="ARBA00022759"/>
    </source>
</evidence>
<evidence type="ECO:0000256" key="6">
    <source>
        <dbReference type="ARBA" id="ARBA00022801"/>
    </source>
</evidence>
<dbReference type="InterPro" id="IPR012337">
    <property type="entry name" value="RNaseH-like_sf"/>
</dbReference>
<dbReference type="FunFam" id="3.30.420.10:FF:000032">
    <property type="entry name" value="Retrovirus-related Pol polyprotein from transposon 297-like Protein"/>
    <property type="match status" value="1"/>
</dbReference>
<dbReference type="InterPro" id="IPR001878">
    <property type="entry name" value="Znf_CCHC"/>
</dbReference>
<gene>
    <name evidence="13" type="ORF">TKK_000320</name>
</gene>
<dbReference type="EC" id="2.7.7.49" evidence="1"/>
<dbReference type="GO" id="GO:0004519">
    <property type="term" value="F:endonuclease activity"/>
    <property type="evidence" value="ECO:0007669"/>
    <property type="project" value="UniProtKB-KW"/>
</dbReference>
<keyword evidence="3" id="KW-0548">Nucleotidyltransferase</keyword>
<name>A0ABD2XQT5_9HYME</name>
<dbReference type="Pfam" id="PF00665">
    <property type="entry name" value="rve"/>
    <property type="match status" value="1"/>
</dbReference>
<dbReference type="Gene3D" id="4.10.60.10">
    <property type="entry name" value="Zinc finger, CCHC-type"/>
    <property type="match status" value="1"/>
</dbReference>
<dbReference type="SMART" id="SM00343">
    <property type="entry name" value="ZnF_C2HC"/>
    <property type="match status" value="2"/>
</dbReference>
<keyword evidence="4" id="KW-0540">Nuclease</keyword>
<dbReference type="Gene3D" id="1.10.340.70">
    <property type="match status" value="1"/>
</dbReference>
<dbReference type="InterPro" id="IPR000477">
    <property type="entry name" value="RT_dom"/>
</dbReference>
<dbReference type="GO" id="GO:0016787">
    <property type="term" value="F:hydrolase activity"/>
    <property type="evidence" value="ECO:0007669"/>
    <property type="project" value="UniProtKB-KW"/>
</dbReference>
<keyword evidence="8" id="KW-0862">Zinc</keyword>
<dbReference type="PANTHER" id="PTHR37984:SF5">
    <property type="entry name" value="PROTEIN NYNRIN-LIKE"/>
    <property type="match status" value="1"/>
</dbReference>
<dbReference type="InterPro" id="IPR041588">
    <property type="entry name" value="Integrase_H2C2"/>
</dbReference>
<proteinExistence type="predicted"/>
<dbReference type="InterPro" id="IPR043128">
    <property type="entry name" value="Rev_trsase/Diguanyl_cyclase"/>
</dbReference>
<dbReference type="FunFam" id="3.30.70.270:FF:000020">
    <property type="entry name" value="Transposon Tf2-6 polyprotein-like Protein"/>
    <property type="match status" value="1"/>
</dbReference>
<dbReference type="Gene3D" id="3.30.70.270">
    <property type="match status" value="2"/>
</dbReference>
<dbReference type="InterPro" id="IPR001584">
    <property type="entry name" value="Integrase_cat-core"/>
</dbReference>
<dbReference type="FunFam" id="3.10.20.370:FF:000001">
    <property type="entry name" value="Retrovirus-related Pol polyprotein from transposon 17.6-like protein"/>
    <property type="match status" value="1"/>
</dbReference>
<feature type="compositionally biased region" description="Basic and acidic residues" evidence="9">
    <location>
        <begin position="1152"/>
        <end position="1161"/>
    </location>
</feature>
<keyword evidence="5" id="KW-0255">Endonuclease</keyword>
<dbReference type="PROSITE" id="PS50994">
    <property type="entry name" value="INTEGRASE"/>
    <property type="match status" value="1"/>
</dbReference>
<keyword evidence="8" id="KW-0479">Metal-binding</keyword>
<keyword evidence="6" id="KW-0378">Hydrolase</keyword>
<dbReference type="InterPro" id="IPR036397">
    <property type="entry name" value="RNaseH_sf"/>
</dbReference>
<accession>A0ABD2XQT5</accession>
<dbReference type="Proteomes" id="UP001627154">
    <property type="component" value="Unassembled WGS sequence"/>
</dbReference>
<evidence type="ECO:0000256" key="4">
    <source>
        <dbReference type="ARBA" id="ARBA00022722"/>
    </source>
</evidence>
<feature type="domain" description="CCHC-type" evidence="10">
    <location>
        <begin position="1358"/>
        <end position="1373"/>
    </location>
</feature>
<dbReference type="GO" id="GO:0003964">
    <property type="term" value="F:RNA-directed DNA polymerase activity"/>
    <property type="evidence" value="ECO:0007669"/>
    <property type="project" value="UniProtKB-KW"/>
</dbReference>
<dbReference type="SUPFAM" id="SSF53098">
    <property type="entry name" value="Ribonuclease H-like"/>
    <property type="match status" value="1"/>
</dbReference>
<dbReference type="CDD" id="cd00303">
    <property type="entry name" value="retropepsin_like"/>
    <property type="match status" value="1"/>
</dbReference>
<protein>
    <recommendedName>
        <fullName evidence="1">RNA-directed DNA polymerase</fullName>
        <ecNumber evidence="1">2.7.7.49</ecNumber>
    </recommendedName>
</protein>
<dbReference type="CDD" id="cd09274">
    <property type="entry name" value="RNase_HI_RT_Ty3"/>
    <property type="match status" value="1"/>
</dbReference>
<dbReference type="CDD" id="cd01647">
    <property type="entry name" value="RT_LTR"/>
    <property type="match status" value="1"/>
</dbReference>
<dbReference type="Gene3D" id="2.40.70.10">
    <property type="entry name" value="Acid Proteases"/>
    <property type="match status" value="1"/>
</dbReference>
<evidence type="ECO:0000256" key="9">
    <source>
        <dbReference type="SAM" id="MobiDB-lite"/>
    </source>
</evidence>
<dbReference type="Pfam" id="PF17917">
    <property type="entry name" value="RT_RNaseH"/>
    <property type="match status" value="1"/>
</dbReference>
<keyword evidence="8" id="KW-0863">Zinc-finger</keyword>
<dbReference type="SUPFAM" id="SSF50630">
    <property type="entry name" value="Acid proteases"/>
    <property type="match status" value="1"/>
</dbReference>
<organism evidence="13 14">
    <name type="scientific">Trichogramma kaykai</name>
    <dbReference type="NCBI Taxonomy" id="54128"/>
    <lineage>
        <taxon>Eukaryota</taxon>
        <taxon>Metazoa</taxon>
        <taxon>Ecdysozoa</taxon>
        <taxon>Arthropoda</taxon>
        <taxon>Hexapoda</taxon>
        <taxon>Insecta</taxon>
        <taxon>Pterygota</taxon>
        <taxon>Neoptera</taxon>
        <taxon>Endopterygota</taxon>
        <taxon>Hymenoptera</taxon>
        <taxon>Apocrita</taxon>
        <taxon>Proctotrupomorpha</taxon>
        <taxon>Chalcidoidea</taxon>
        <taxon>Trichogrammatidae</taxon>
        <taxon>Trichogramma</taxon>
    </lineage>
</organism>
<dbReference type="GO" id="GO:0008270">
    <property type="term" value="F:zinc ion binding"/>
    <property type="evidence" value="ECO:0007669"/>
    <property type="project" value="UniProtKB-KW"/>
</dbReference>
<dbReference type="FunFam" id="1.10.340.70:FF:000001">
    <property type="entry name" value="Retrovirus-related Pol polyprotein from transposon gypsy-like Protein"/>
    <property type="match status" value="1"/>
</dbReference>
<evidence type="ECO:0000256" key="3">
    <source>
        <dbReference type="ARBA" id="ARBA00022695"/>
    </source>
</evidence>
<dbReference type="PROSITE" id="PS50878">
    <property type="entry name" value="RT_POL"/>
    <property type="match status" value="1"/>
</dbReference>
<evidence type="ECO:0000256" key="1">
    <source>
        <dbReference type="ARBA" id="ARBA00012493"/>
    </source>
</evidence>
<dbReference type="Pfam" id="PF17921">
    <property type="entry name" value="Integrase_H2C2"/>
    <property type="match status" value="1"/>
</dbReference>
<keyword evidence="2" id="KW-0808">Transferase</keyword>
<dbReference type="InterPro" id="IPR041373">
    <property type="entry name" value="RT_RNaseH"/>
</dbReference>
<sequence length="1545" mass="176382">MAESEKQCLSASLGAADRSRDALREVDVVVSSARNADTRKYVSISLGGNRYSALLDPGATSSLMHERVAEQFRTQMQTCGVFVRSAMCEVSKAIGTLAADLKIEGFQSRVNFRVMSVLDEDVILGMDFCHDFDVDTRWRRGVWRVREGPWRPFLCSDDRAKRESCAGITVTNEEQLAEVNRLVEEVLAPQTRLADGLHPMTDLVEHHIRLTDETPIKHKLRRMTEPMLGEARNTVTKWHKEGIIEPSASDFRSAPVLVKKSDGGYRMCIDFRDLNARTVKDAYPEANMDMILDRLRNARFISTIDLKAAFLQVPLNKESRKYTAFAVPGSGLWQFLRMPYGLSNSPSTFSRLVDALFGPAYEPHIFAYLEDVIVVTDTFADHLKWLRFALSRLVDAGLQINREKCHFCRPRVLYLGFQLDHEGLRPDPERIQPVVNYPAPTNVKQLRRFLGMVGWYARFIARDSEIKAPLTKLLKKTEEWKWGEEQQTAFERLKSALTSAPVLARPDFSKPFKVQCDASGVAVGAVLTQEQEDGEHPIVYASRSLAGAERNYSTTEKECLAVLWSIRKFRPYIEGYRFVVITDHSALKWLRNLKDPTGRLARWALEMQQWDFVIEHRKGALHHLPDALSRVFTDEDGEVRVCSSAEITDEWYLRMIDEVEKHPARYPQWRVDEGKLYRFKRNSLLDPVVGREGDWKLVVPEEWKERILRDSHNEPATGHLGVEKTYDRVAQEYFWRGCYHDVEEYVRRCDLCQRNKVSQQKKQGLMGKRIVEEPWTVVAADLMEFPPSKARNKYLIVFQDLFTRWVEMKPVRKADGKSVARAFEELVLFRWGAPLYFLSDNGREFDNKLVSDMLNGYGIKKATTPPYHPQSNPVERSNRTLKMIIKMYVKTDHRTWDTYIHEFRHALNTAVQSTLKVSPSFLNFGRQPRPIKSLRRELEGAKEIKAAVTEYWLDRLTKLECLRELVAKYADEAHDRQRVRYNRSRRDAKFCVGDVVLRKVHVLSNANKAFNAKLADEYEGPFTIVEVKSPTTYVLDRGECSSRRKTKMENKAAENVQQEAPIVALDSGENNVATVENPPLPGLDSSESGLVATMDDVWDDIVATIAENSGPPVVVATAEGGEMSERVGATVELVESEVVAPLPNEKATLGDVQRDEQRDELAPQQQQVPLQNAMLDQQLEQQQQVPLQNAMLDQQLEQQQQVPPQAPLLDQQLEQQQQVPLQVPLQEQQQELQLRQEPMEMNNDQEVMFKKRKRGCRGGRKKKPSANRQLTVDDVELQFDIPARDDEEAGPPNRRQAVGENVPVYVPPGAANGSDGIASAEPLASPRQQLQVRLTGVMFGGLKPIPTDPAVDPAPRHCFNCWKPGHFRQVCPSAKERSYCYNCGRVGVDMADCPRCSEAHAEWLERTYSVERSQATEDRRRAYESWREANPGRVVSEPRRVDFDLRQRLEQRLEDRQRDMREAGPSSRLDSGSRRQEVQRYEPPLNSVRGQRVSEQRADEARNPASGAGIEAQAADRHATLLEILRRLDGLPDDVRVAAMRSLFN</sequence>
<dbReference type="Gene3D" id="3.30.420.10">
    <property type="entry name" value="Ribonuclease H-like superfamily/Ribonuclease H"/>
    <property type="match status" value="1"/>
</dbReference>
<dbReference type="PROSITE" id="PS50158">
    <property type="entry name" value="ZF_CCHC"/>
    <property type="match status" value="1"/>
</dbReference>
<evidence type="ECO:0000256" key="7">
    <source>
        <dbReference type="ARBA" id="ARBA00022918"/>
    </source>
</evidence>
<dbReference type="InterPro" id="IPR036875">
    <property type="entry name" value="Znf_CCHC_sf"/>
</dbReference>
<dbReference type="Gene3D" id="3.10.10.10">
    <property type="entry name" value="HIV Type 1 Reverse Transcriptase, subunit A, domain 1"/>
    <property type="match status" value="1"/>
</dbReference>
<feature type="domain" description="Integrase catalytic" evidence="12">
    <location>
        <begin position="770"/>
        <end position="927"/>
    </location>
</feature>
<evidence type="ECO:0000259" key="12">
    <source>
        <dbReference type="PROSITE" id="PS50994"/>
    </source>
</evidence>
<evidence type="ECO:0000256" key="8">
    <source>
        <dbReference type="PROSITE-ProRule" id="PRU00047"/>
    </source>
</evidence>
<evidence type="ECO:0000259" key="10">
    <source>
        <dbReference type="PROSITE" id="PS50158"/>
    </source>
</evidence>
<feature type="domain" description="Reverse transcriptase" evidence="11">
    <location>
        <begin position="239"/>
        <end position="419"/>
    </location>
</feature>
<evidence type="ECO:0000313" key="14">
    <source>
        <dbReference type="Proteomes" id="UP001627154"/>
    </source>
</evidence>
<dbReference type="SUPFAM" id="SSF56672">
    <property type="entry name" value="DNA/RNA polymerases"/>
    <property type="match status" value="1"/>
</dbReference>
<dbReference type="Pfam" id="PF00078">
    <property type="entry name" value="RVT_1"/>
    <property type="match status" value="1"/>
</dbReference>
<feature type="region of interest" description="Disordered" evidence="9">
    <location>
        <begin position="1454"/>
        <end position="1512"/>
    </location>
</feature>
<evidence type="ECO:0000313" key="13">
    <source>
        <dbReference type="EMBL" id="KAL3407642.1"/>
    </source>
</evidence>
<dbReference type="EMBL" id="JBJJXI010000003">
    <property type="protein sequence ID" value="KAL3407642.1"/>
    <property type="molecule type" value="Genomic_DNA"/>
</dbReference>
<dbReference type="InterPro" id="IPR043502">
    <property type="entry name" value="DNA/RNA_pol_sf"/>
</dbReference>
<dbReference type="InterPro" id="IPR050951">
    <property type="entry name" value="Retrovirus_Pol_polyprotein"/>
</dbReference>
<dbReference type="InterPro" id="IPR021109">
    <property type="entry name" value="Peptidase_aspartic_dom_sf"/>
</dbReference>